<reference evidence="10 11" key="1">
    <citation type="submission" date="2015-07" db="EMBL/GenBank/DDBJ databases">
        <title>Comparative genomics of the Sigatoka disease complex on banana suggests a link between parallel evolutionary changes in Pseudocercospora fijiensis and Pseudocercospora eumusae and increased virulence on the banana host.</title>
        <authorList>
            <person name="Chang T.-C."/>
            <person name="Salvucci A."/>
            <person name="Crous P.W."/>
            <person name="Stergiopoulos I."/>
        </authorList>
    </citation>
    <scope>NUCLEOTIDE SEQUENCE [LARGE SCALE GENOMIC DNA]</scope>
    <source>
        <strain evidence="10 11">CBS 114824</strain>
    </source>
</reference>
<feature type="transmembrane region" description="Helical" evidence="7">
    <location>
        <begin position="261"/>
        <end position="279"/>
    </location>
</feature>
<feature type="transmembrane region" description="Helical" evidence="7">
    <location>
        <begin position="28"/>
        <end position="51"/>
    </location>
</feature>
<keyword evidence="11" id="KW-1185">Reference proteome</keyword>
<feature type="region of interest" description="Disordered" evidence="6">
    <location>
        <begin position="751"/>
        <end position="781"/>
    </location>
</feature>
<feature type="transmembrane region" description="Helical" evidence="7">
    <location>
        <begin position="71"/>
        <end position="88"/>
    </location>
</feature>
<feature type="compositionally biased region" description="Basic residues" evidence="6">
    <location>
        <begin position="1134"/>
        <end position="1149"/>
    </location>
</feature>
<keyword evidence="4 5" id="KW-0539">Nucleus</keyword>
<gene>
    <name evidence="5" type="primary">NOP7</name>
    <name evidence="10" type="ORF">AC578_3400</name>
</gene>
<dbReference type="SMART" id="SM00292">
    <property type="entry name" value="BRCT"/>
    <property type="match status" value="1"/>
</dbReference>
<dbReference type="Gene3D" id="3.40.50.10190">
    <property type="entry name" value="BRCT domain"/>
    <property type="match status" value="1"/>
</dbReference>
<keyword evidence="7" id="KW-0812">Transmembrane</keyword>
<feature type="transmembrane region" description="Helical" evidence="7">
    <location>
        <begin position="191"/>
        <end position="210"/>
    </location>
</feature>
<evidence type="ECO:0000256" key="4">
    <source>
        <dbReference type="ARBA" id="ARBA00023242"/>
    </source>
</evidence>
<evidence type="ECO:0000256" key="5">
    <source>
        <dbReference type="HAMAP-Rule" id="MF_03028"/>
    </source>
</evidence>
<feature type="transmembrane region" description="Helical" evidence="7">
    <location>
        <begin position="373"/>
        <end position="393"/>
    </location>
</feature>
<dbReference type="GO" id="GO:0030687">
    <property type="term" value="C:preribosome, large subunit precursor"/>
    <property type="evidence" value="ECO:0007669"/>
    <property type="project" value="UniProtKB-UniRule"/>
</dbReference>
<protein>
    <recommendedName>
        <fullName evidence="5">Pescadillo homolog</fullName>
    </recommendedName>
    <alternativeName>
        <fullName evidence="5">Nucleolar protein 7 homolog</fullName>
    </alternativeName>
</protein>
<dbReference type="InterPro" id="IPR036259">
    <property type="entry name" value="MFS_trans_sf"/>
</dbReference>
<feature type="compositionally biased region" description="Acidic residues" evidence="6">
    <location>
        <begin position="1033"/>
        <end position="1050"/>
    </location>
</feature>
<feature type="compositionally biased region" description="Basic and acidic residues" evidence="6">
    <location>
        <begin position="1124"/>
        <end position="1133"/>
    </location>
</feature>
<dbReference type="GO" id="GO:0070545">
    <property type="term" value="C:PeBoW complex"/>
    <property type="evidence" value="ECO:0007669"/>
    <property type="project" value="TreeGrafter"/>
</dbReference>
<evidence type="ECO:0000256" key="7">
    <source>
        <dbReference type="SAM" id="Phobius"/>
    </source>
</evidence>
<evidence type="ECO:0000259" key="9">
    <source>
        <dbReference type="PROSITE" id="PS50850"/>
    </source>
</evidence>
<feature type="transmembrane region" description="Helical" evidence="7">
    <location>
        <begin position="230"/>
        <end position="249"/>
    </location>
</feature>
<dbReference type="InterPro" id="IPR001357">
    <property type="entry name" value="BRCT_dom"/>
</dbReference>
<dbReference type="Pfam" id="PF06732">
    <property type="entry name" value="Pescadillo_N"/>
    <property type="match status" value="1"/>
</dbReference>
<keyword evidence="7" id="KW-0472">Membrane</keyword>
<dbReference type="PROSITE" id="PS50172">
    <property type="entry name" value="BRCT"/>
    <property type="match status" value="1"/>
</dbReference>
<keyword evidence="3 5" id="KW-0698">rRNA processing</keyword>
<feature type="region of interest" description="Disordered" evidence="6">
    <location>
        <begin position="1123"/>
        <end position="1149"/>
    </location>
</feature>
<dbReference type="AlphaFoldDB" id="A0A139H693"/>
<dbReference type="GO" id="GO:0043021">
    <property type="term" value="F:ribonucleoprotein complex binding"/>
    <property type="evidence" value="ECO:0007669"/>
    <property type="project" value="UniProtKB-UniRule"/>
</dbReference>
<comment type="subcellular location">
    <subcellularLocation>
        <location evidence="1">Membrane</location>
        <topology evidence="1">Multi-pass membrane protein</topology>
    </subcellularLocation>
    <subcellularLocation>
        <location evidence="5">Nucleus</location>
        <location evidence="5">Nucleolus</location>
    </subcellularLocation>
    <subcellularLocation>
        <location evidence="5">Nucleus</location>
        <location evidence="5">Nucleoplasm</location>
    </subcellularLocation>
</comment>
<dbReference type="InterPro" id="IPR010613">
    <property type="entry name" value="PES"/>
</dbReference>
<dbReference type="GO" id="GO:0003723">
    <property type="term" value="F:RNA binding"/>
    <property type="evidence" value="ECO:0007669"/>
    <property type="project" value="TreeGrafter"/>
</dbReference>
<dbReference type="GO" id="GO:0022857">
    <property type="term" value="F:transmembrane transporter activity"/>
    <property type="evidence" value="ECO:0007669"/>
    <property type="project" value="InterPro"/>
</dbReference>
<evidence type="ECO:0000256" key="1">
    <source>
        <dbReference type="ARBA" id="ARBA00004141"/>
    </source>
</evidence>
<dbReference type="InterPro" id="IPR011701">
    <property type="entry name" value="MFS"/>
</dbReference>
<dbReference type="Proteomes" id="UP000070133">
    <property type="component" value="Unassembled WGS sequence"/>
</dbReference>
<evidence type="ECO:0000313" key="11">
    <source>
        <dbReference type="Proteomes" id="UP000070133"/>
    </source>
</evidence>
<dbReference type="PANTHER" id="PTHR12221:SF6">
    <property type="entry name" value="PESCADILLO HOMOLOG"/>
    <property type="match status" value="1"/>
</dbReference>
<dbReference type="InterPro" id="IPR020846">
    <property type="entry name" value="MFS_dom"/>
</dbReference>
<evidence type="ECO:0000256" key="6">
    <source>
        <dbReference type="SAM" id="MobiDB-lite"/>
    </source>
</evidence>
<feature type="region of interest" description="Disordered" evidence="6">
    <location>
        <begin position="952"/>
        <end position="1102"/>
    </location>
</feature>
<name>A0A139H693_9PEZI</name>
<dbReference type="Gene3D" id="1.20.1250.20">
    <property type="entry name" value="MFS general substrate transporter like domains"/>
    <property type="match status" value="1"/>
</dbReference>
<feature type="region of interest" description="Disordered" evidence="6">
    <location>
        <begin position="863"/>
        <end position="886"/>
    </location>
</feature>
<organism evidence="10 11">
    <name type="scientific">Pseudocercospora eumusae</name>
    <dbReference type="NCBI Taxonomy" id="321146"/>
    <lineage>
        <taxon>Eukaryota</taxon>
        <taxon>Fungi</taxon>
        <taxon>Dikarya</taxon>
        <taxon>Ascomycota</taxon>
        <taxon>Pezizomycotina</taxon>
        <taxon>Dothideomycetes</taxon>
        <taxon>Dothideomycetidae</taxon>
        <taxon>Mycosphaerellales</taxon>
        <taxon>Mycosphaerellaceae</taxon>
        <taxon>Pseudocercospora</taxon>
    </lineage>
</organism>
<dbReference type="CDD" id="cd17709">
    <property type="entry name" value="BRCT_pescadillo_like"/>
    <property type="match status" value="1"/>
</dbReference>
<dbReference type="OrthoDB" id="10264910at2759"/>
<dbReference type="SUPFAM" id="SSF103473">
    <property type="entry name" value="MFS general substrate transporter"/>
    <property type="match status" value="1"/>
</dbReference>
<comment type="subunit">
    <text evidence="5">Component of the NOP7 complex, composed of ERB1, NOP7 and YTM1. Within the NOP7 complex ERB1 appears to interact directly with NOP7 and YTM1. The NOP7 complex also associates with the 66S pre-ribosome.</text>
</comment>
<dbReference type="GO" id="GO:0005654">
    <property type="term" value="C:nucleoplasm"/>
    <property type="evidence" value="ECO:0007669"/>
    <property type="project" value="UniProtKB-SubCell"/>
</dbReference>
<keyword evidence="7" id="KW-1133">Transmembrane helix</keyword>
<evidence type="ECO:0000256" key="3">
    <source>
        <dbReference type="ARBA" id="ARBA00022552"/>
    </source>
</evidence>
<dbReference type="InterPro" id="IPR036420">
    <property type="entry name" value="BRCT_dom_sf"/>
</dbReference>
<evidence type="ECO:0000313" key="10">
    <source>
        <dbReference type="EMBL" id="KXS97932.1"/>
    </source>
</evidence>
<dbReference type="GO" id="GO:0016020">
    <property type="term" value="C:membrane"/>
    <property type="evidence" value="ECO:0007669"/>
    <property type="project" value="UniProtKB-SubCell"/>
</dbReference>
<dbReference type="HAMAP" id="MF_03028">
    <property type="entry name" value="Pescadillo"/>
    <property type="match status" value="1"/>
</dbReference>
<proteinExistence type="inferred from homology"/>
<dbReference type="SUPFAM" id="SSF52113">
    <property type="entry name" value="BRCT domain"/>
    <property type="match status" value="1"/>
</dbReference>
<evidence type="ECO:0000259" key="8">
    <source>
        <dbReference type="PROSITE" id="PS50172"/>
    </source>
</evidence>
<dbReference type="PROSITE" id="PS50850">
    <property type="entry name" value="MFS"/>
    <property type="match status" value="1"/>
</dbReference>
<comment type="function">
    <text evidence="5">Component of the NOP7 complex, which is required for maturation of the 25S and 5.8S ribosomal RNAs and formation of the 60S ribosome.</text>
</comment>
<dbReference type="GO" id="GO:0000463">
    <property type="term" value="P:maturation of LSU-rRNA from tricistronic rRNA transcript (SSU-rRNA, 5.8S rRNA, LSU-rRNA)"/>
    <property type="evidence" value="ECO:0007669"/>
    <property type="project" value="UniProtKB-UniRule"/>
</dbReference>
<feature type="compositionally biased region" description="Acidic residues" evidence="6">
    <location>
        <begin position="874"/>
        <end position="886"/>
    </location>
</feature>
<dbReference type="PANTHER" id="PTHR12221">
    <property type="entry name" value="PESCADILLO - RELATED"/>
    <property type="match status" value="1"/>
</dbReference>
<dbReference type="Pfam" id="PF07690">
    <property type="entry name" value="MFS_1"/>
    <property type="match status" value="1"/>
</dbReference>
<accession>A0A139H693</accession>
<keyword evidence="2 5" id="KW-0690">Ribosome biogenesis</keyword>
<feature type="domain" description="BRCT" evidence="8">
    <location>
        <begin position="804"/>
        <end position="927"/>
    </location>
</feature>
<feature type="domain" description="Major facilitator superfamily (MFS) profile" evidence="9">
    <location>
        <begin position="1"/>
        <end position="398"/>
    </location>
</feature>
<comment type="similarity">
    <text evidence="5">Belongs to the pescadillo family.</text>
</comment>
<feature type="compositionally biased region" description="Acidic residues" evidence="6">
    <location>
        <begin position="146"/>
        <end position="166"/>
    </location>
</feature>
<feature type="region of interest" description="Disordered" evidence="6">
    <location>
        <begin position="124"/>
        <end position="174"/>
    </location>
</feature>
<dbReference type="GO" id="GO:0000466">
    <property type="term" value="P:maturation of 5.8S rRNA from tricistronic rRNA transcript (SSU-rRNA, 5.8S rRNA, LSU-rRNA)"/>
    <property type="evidence" value="ECO:0007669"/>
    <property type="project" value="UniProtKB-UniRule"/>
</dbReference>
<sequence>MGLVNGNQGVISTCLGEITDRSNQSRAFTYLPVIYGIGGITGPLVGGLLVFRQNPFDKSKANPYPYLLPNLFAAGVLVIDFVLTSIFLKESLDTSSELPPFKKRVESLFAWIWQFTSSSRPTYMRRARKSHETTSSGGGHNPPGEVIEDEDNDEDDDDEDEEEDEPNERTSLFAHNQEELDKKDVFNRDTILLLISYLIFQLSNVSFNSLYPIFSEARPPTGRSLSPEEIGTSLAFAGLVTIIFQVGIFGKLREKMGNKTTYRTGLAGFVVAFLLMPWVGYKDNSDGTHEATQMGKVWLWVELGGVLLIKTVAAVGGLTSALLLITNSAPSHAVLGTLNGLAQTLSAAGRAVGPFISGSLFSAATHVEPKGEAMAFGIFGGISFIGFLMSFGIRSAGLEADGWDESTSTDEEDAVSDTSSDPRAKLYLELFATSRATRIPRRYITTTFTSVAAMAKIKKKGTSGNAKNYITRSQAVRKLQISLPDFRRLCIFKGIYPREPRSKKRASKSSTPSTTFYYTKDIQYLLHEPLLAKFRDQKALAKKISKALGRNEVSDASRLERNLTPKMKLDHIIKERYPTFVDALRDLDDALSMLFLFANLPSTSDVPPKTIAKCQRLTMEFEHYLIRTHSLRKSFLSIKGIYYQATIQGQDILWLVPYRFVQRTAGDVDFRIMATFVEFYTTLLGFVNYRLYTGIGLVYPPKFDLKSEEQGAELGAFQLEHKDGSTEEAEQQQLSNVAANEKAQAEADKLLSLPAEDEPMTSQTLQADEEEGENGTGTALDQFDSVDPTADSLLQPSKTADVETAAKLFEPFTFYLSRETPRHPLEFILKSFGCKRVGFPSLEGEAGSYCAEDDSRVTHQIVDRPDIPLPSPPPEDDDEPMLDDGVDDSAAIRKANERVPGRTYVQPQWVWDCINAGQILRADLYAPGATLPPHLSPWVKAKQGEYDPTKPLVEQETEAEAAAADDSSEEDDEEDEIEEGSDGEEVAGVRGDEEADVLEGTLQGQEVAQGEGMEVNLADSDEESESDAAKGAEDDDFGGFTDNEEDEDEATREAREHQAELEAEALGKTVKPKDAKEKKKAAKAQAQVRRTKAEKEADEARERAKMMLSNRKRKAYEKMVYSHAKQDAESEKLRSKRRKLEKAAARGKA</sequence>
<dbReference type="STRING" id="321146.A0A139H693"/>
<feature type="compositionally biased region" description="Acidic residues" evidence="6">
    <location>
        <begin position="966"/>
        <end position="985"/>
    </location>
</feature>
<feature type="compositionally biased region" description="Basic and acidic residues" evidence="6">
    <location>
        <begin position="1091"/>
        <end position="1102"/>
    </location>
</feature>
<feature type="compositionally biased region" description="Basic and acidic residues" evidence="6">
    <location>
        <begin position="1051"/>
        <end position="1060"/>
    </location>
</feature>
<comment type="caution">
    <text evidence="10">The sequence shown here is derived from an EMBL/GenBank/DDBJ whole genome shotgun (WGS) entry which is preliminary data.</text>
</comment>
<feature type="transmembrane region" description="Helical" evidence="7">
    <location>
        <begin position="299"/>
        <end position="325"/>
    </location>
</feature>
<dbReference type="EMBL" id="LFZN01000128">
    <property type="protein sequence ID" value="KXS97932.1"/>
    <property type="molecule type" value="Genomic_DNA"/>
</dbReference>
<evidence type="ECO:0000256" key="2">
    <source>
        <dbReference type="ARBA" id="ARBA00022517"/>
    </source>
</evidence>